<evidence type="ECO:0000313" key="2">
    <source>
        <dbReference type="Proteomes" id="UP001377567"/>
    </source>
</evidence>
<keyword evidence="2" id="KW-1185">Reference proteome</keyword>
<reference evidence="1 2" key="1">
    <citation type="journal article" date="2023" name="Elife">
        <title>Identification of key yeast species and microbe-microbe interactions impacting larval growth of Drosophila in the wild.</title>
        <authorList>
            <person name="Mure A."/>
            <person name="Sugiura Y."/>
            <person name="Maeda R."/>
            <person name="Honda K."/>
            <person name="Sakurai N."/>
            <person name="Takahashi Y."/>
            <person name="Watada M."/>
            <person name="Katoh T."/>
            <person name="Gotoh A."/>
            <person name="Gotoh Y."/>
            <person name="Taniguchi I."/>
            <person name="Nakamura K."/>
            <person name="Hayashi T."/>
            <person name="Katayama T."/>
            <person name="Uemura T."/>
            <person name="Hattori Y."/>
        </authorList>
    </citation>
    <scope>NUCLEOTIDE SEQUENCE [LARGE SCALE GENOMIC DNA]</scope>
    <source>
        <strain evidence="1 2">KH-74</strain>
    </source>
</reference>
<accession>A0AAV5RUW9</accession>
<organism evidence="1 2">
    <name type="scientific">Maudiozyma humilis</name>
    <name type="common">Sour dough yeast</name>
    <name type="synonym">Kazachstania humilis</name>
    <dbReference type="NCBI Taxonomy" id="51915"/>
    <lineage>
        <taxon>Eukaryota</taxon>
        <taxon>Fungi</taxon>
        <taxon>Dikarya</taxon>
        <taxon>Ascomycota</taxon>
        <taxon>Saccharomycotina</taxon>
        <taxon>Saccharomycetes</taxon>
        <taxon>Saccharomycetales</taxon>
        <taxon>Saccharomycetaceae</taxon>
        <taxon>Maudiozyma</taxon>
    </lineage>
</organism>
<evidence type="ECO:0000313" key="1">
    <source>
        <dbReference type="EMBL" id="GMM55344.1"/>
    </source>
</evidence>
<gene>
    <name evidence="1" type="ORF">DAKH74_019600</name>
</gene>
<dbReference type="EMBL" id="BTGD01000005">
    <property type="protein sequence ID" value="GMM55344.1"/>
    <property type="molecule type" value="Genomic_DNA"/>
</dbReference>
<comment type="caution">
    <text evidence="1">The sequence shown here is derived from an EMBL/GenBank/DDBJ whole genome shotgun (WGS) entry which is preliminary data.</text>
</comment>
<protein>
    <submittedName>
        <fullName evidence="1">Snf11 protein</fullName>
    </submittedName>
</protein>
<dbReference type="AlphaFoldDB" id="A0AAV5RUW9"/>
<sequence length="163" mass="17677">MNSNAGPGGVAAAGNPYVAAAQAAAHAAAQNGTVPAHVDPTTRVVSVEEQTQYKIQLLLHINSVLLARVVHMTNPFFKGREAAQQGQQGHPPLPEPVQQAVSQNLRRVHANLQCISQLNQGYARAKPVILDPPAVPQQQNQQQHGNDILAKLYLLMSRVFEFW</sequence>
<name>A0AAV5RUW9_MAUHU</name>
<proteinExistence type="predicted"/>
<dbReference type="Proteomes" id="UP001377567">
    <property type="component" value="Unassembled WGS sequence"/>
</dbReference>